<organism evidence="1">
    <name type="scientific">Siphoviridae sp. ctGfF74</name>
    <dbReference type="NCBI Taxonomy" id="2826223"/>
    <lineage>
        <taxon>Viruses</taxon>
        <taxon>Duplodnaviria</taxon>
        <taxon>Heunggongvirae</taxon>
        <taxon>Uroviricota</taxon>
        <taxon>Caudoviricetes</taxon>
    </lineage>
</organism>
<name>A0A8S5NL21_9CAUD</name>
<accession>A0A8S5NL21</accession>
<evidence type="ECO:0000313" key="1">
    <source>
        <dbReference type="EMBL" id="DAD95047.1"/>
    </source>
</evidence>
<reference evidence="1" key="1">
    <citation type="journal article" date="2021" name="Proc. Natl. Acad. Sci. U.S.A.">
        <title>A Catalog of Tens of Thousands of Viruses from Human Metagenomes Reveals Hidden Associations with Chronic Diseases.</title>
        <authorList>
            <person name="Tisza M.J."/>
            <person name="Buck C.B."/>
        </authorList>
    </citation>
    <scope>NUCLEOTIDE SEQUENCE</scope>
    <source>
        <strain evidence="1">CtGfF74</strain>
    </source>
</reference>
<sequence>MVDAENYVAATAQVHDFAAEVARILADTAVPEFSSDPINIEDAAKLIGMKPAQVRAGIQYGWLPIGIATNNGKIIKGKSNLRLNFTIFPRKIWEVTGHVWKGKAALEAQK</sequence>
<protein>
    <submittedName>
        <fullName evidence="1">Uncharacterized protein</fullName>
    </submittedName>
</protein>
<proteinExistence type="predicted"/>
<dbReference type="EMBL" id="BK015188">
    <property type="protein sequence ID" value="DAD95047.1"/>
    <property type="molecule type" value="Genomic_DNA"/>
</dbReference>